<dbReference type="EMBL" id="RJQC01000003">
    <property type="protein sequence ID" value="RNM29683.1"/>
    <property type="molecule type" value="Genomic_DNA"/>
</dbReference>
<name>A0A3N0HY36_9FIRM</name>
<dbReference type="Pfam" id="PF06050">
    <property type="entry name" value="HGD-D"/>
    <property type="match status" value="1"/>
</dbReference>
<evidence type="ECO:0000256" key="2">
    <source>
        <dbReference type="ARBA" id="ARBA00005806"/>
    </source>
</evidence>
<dbReference type="Gene3D" id="3.40.50.11890">
    <property type="match status" value="1"/>
</dbReference>
<keyword evidence="4" id="KW-1185">Reference proteome</keyword>
<proteinExistence type="inferred from homology"/>
<comment type="similarity">
    <text evidence="2">Belongs to the FldB/FldC dehydratase alpha/beta subunit family.</text>
</comment>
<protein>
    <submittedName>
        <fullName evidence="3">2-hydroxyacyl-CoA dehydratase</fullName>
    </submittedName>
</protein>
<dbReference type="PANTHER" id="PTHR30548">
    <property type="entry name" value="2-HYDROXYGLUTARYL-COA DEHYDRATASE, D-COMPONENT-RELATED"/>
    <property type="match status" value="1"/>
</dbReference>
<organism evidence="3 4">
    <name type="scientific">Absicoccus porci</name>
    <dbReference type="NCBI Taxonomy" id="2486576"/>
    <lineage>
        <taxon>Bacteria</taxon>
        <taxon>Bacillati</taxon>
        <taxon>Bacillota</taxon>
        <taxon>Erysipelotrichia</taxon>
        <taxon>Erysipelotrichales</taxon>
        <taxon>Erysipelotrichaceae</taxon>
        <taxon>Absicoccus</taxon>
    </lineage>
</organism>
<dbReference type="PANTHER" id="PTHR30548:SF2">
    <property type="entry name" value="2-HYDROXYACYL-COA DEHYDRATASE,D-COMPONENT"/>
    <property type="match status" value="1"/>
</dbReference>
<comment type="caution">
    <text evidence="3">The sequence shown here is derived from an EMBL/GenBank/DDBJ whole genome shotgun (WGS) entry which is preliminary data.</text>
</comment>
<comment type="cofactor">
    <cofactor evidence="1">
        <name>[4Fe-4S] cluster</name>
        <dbReference type="ChEBI" id="CHEBI:49883"/>
    </cofactor>
</comment>
<dbReference type="GO" id="GO:0016836">
    <property type="term" value="F:hydro-lyase activity"/>
    <property type="evidence" value="ECO:0007669"/>
    <property type="project" value="UniProtKB-ARBA"/>
</dbReference>
<dbReference type="OrthoDB" id="9810278at2"/>
<dbReference type="RefSeq" id="WP_128520747.1">
    <property type="nucleotide sequence ID" value="NZ_RJQC01000003.1"/>
</dbReference>
<dbReference type="InterPro" id="IPR010327">
    <property type="entry name" value="FldB/FldC_alpha/beta"/>
</dbReference>
<evidence type="ECO:0000313" key="4">
    <source>
        <dbReference type="Proteomes" id="UP000276568"/>
    </source>
</evidence>
<dbReference type="Proteomes" id="UP000276568">
    <property type="component" value="Unassembled WGS sequence"/>
</dbReference>
<dbReference type="AlphaFoldDB" id="A0A3N0HY36"/>
<dbReference type="Gene3D" id="3.40.50.11900">
    <property type="match status" value="1"/>
</dbReference>
<reference evidence="3 4" key="1">
    <citation type="submission" date="2018-11" db="EMBL/GenBank/DDBJ databases">
        <title>Clostridium sp. nov., a member of the family Erysipelotrichaceae isolated from pig faeces.</title>
        <authorList>
            <person name="Chang Y.-H."/>
        </authorList>
    </citation>
    <scope>NUCLEOTIDE SEQUENCE [LARGE SCALE GENOMIC DNA]</scope>
    <source>
        <strain evidence="3 4">YH-panp20</strain>
    </source>
</reference>
<accession>A0A3N0HY36</accession>
<evidence type="ECO:0000256" key="1">
    <source>
        <dbReference type="ARBA" id="ARBA00001966"/>
    </source>
</evidence>
<gene>
    <name evidence="3" type="ORF">EDX97_08585</name>
</gene>
<sequence length="424" mass="47806">MSNIYEMFGDYMYKETFHNPKRAQKILCLAYEAFGLKSKVFPNKNLSKANQYLANVTMDAIVKPFSHPENSVLTSIFFPSELIHAFGLDPLCAEQFSAYINGAKATRAFREIAEGAGIAETYCSYHKILMGASLVGVLPKPTCIVNTSIICDANNLTFRQVAQDENVPHYYVDVPFEKSETSVQYVTKQLEDLIPWLEEKTGCKLDWNVLKQNLVRSKETIDTIKETYTYRKNRYVPNDLTSELFQALAINTALGTPGALKFAQMLLEEYKQAPKSHARKIVWMHTNPQWQQPLKDIFNYSQDWQVIATDMCFATLDIEIGPEKPLESLARRMVYNTYNGHAQDRIQATADMVKKLDADGVICFCHWGCKETCGASAMIKNNLEAQGIPTLILNGDGVDPANSSDGQIQTRVEAFLEMLEDHAA</sequence>
<evidence type="ECO:0000313" key="3">
    <source>
        <dbReference type="EMBL" id="RNM29683.1"/>
    </source>
</evidence>